<dbReference type="KEGG" id="stir:DDW44_24970"/>
<evidence type="ECO:0000256" key="1">
    <source>
        <dbReference type="SAM" id="MobiDB-lite"/>
    </source>
</evidence>
<feature type="compositionally biased region" description="Pro residues" evidence="1">
    <location>
        <begin position="24"/>
        <end position="34"/>
    </location>
</feature>
<name>A0A2S1SZ39_9ACTN</name>
<feature type="region of interest" description="Disordered" evidence="1">
    <location>
        <begin position="95"/>
        <end position="143"/>
    </location>
</feature>
<feature type="compositionally biased region" description="Pro residues" evidence="1">
    <location>
        <begin position="7"/>
        <end position="16"/>
    </location>
</feature>
<dbReference type="RefSeq" id="WP_108907816.1">
    <property type="nucleotide sequence ID" value="NZ_CP029188.1"/>
</dbReference>
<feature type="region of interest" description="Disordered" evidence="1">
    <location>
        <begin position="296"/>
        <end position="433"/>
    </location>
</feature>
<evidence type="ECO:0000259" key="2">
    <source>
        <dbReference type="Pfam" id="PF20568"/>
    </source>
</evidence>
<dbReference type="Proteomes" id="UP000244900">
    <property type="component" value="Chromosome"/>
</dbReference>
<accession>A0A2S1SZ39</accession>
<evidence type="ECO:0000313" key="4">
    <source>
        <dbReference type="Proteomes" id="UP000244900"/>
    </source>
</evidence>
<keyword evidence="4" id="KW-1185">Reference proteome</keyword>
<reference evidence="3 4" key="1">
    <citation type="submission" date="2018-05" db="EMBL/GenBank/DDBJ databases">
        <title>Complete genome sequence of sponge-derived Streptomyces sp. HNM0039.</title>
        <authorList>
            <person name="Huang X."/>
            <person name="Zhou S."/>
        </authorList>
    </citation>
    <scope>NUCLEOTIDE SEQUENCE [LARGE SCALE GENOMIC DNA]</scope>
    <source>
        <strain evidence="3 4">HNM0039</strain>
    </source>
</reference>
<gene>
    <name evidence="3" type="ORF">DDW44_24970</name>
</gene>
<dbReference type="InterPro" id="IPR046704">
    <property type="entry name" value="DUF6777"/>
</dbReference>
<dbReference type="OrthoDB" id="4655582at2"/>
<proteinExistence type="predicted"/>
<dbReference type="Pfam" id="PF20568">
    <property type="entry name" value="DUF6777"/>
    <property type="match status" value="1"/>
</dbReference>
<feature type="compositionally biased region" description="Basic and acidic residues" evidence="1">
    <location>
        <begin position="296"/>
        <end position="306"/>
    </location>
</feature>
<sequence length="433" mass="43221">MSVQPPSGRPAGPPSGPLSGGGAAPPPPPPPPPGRGGGGPSGPAGTGPGGPGPWWHSVRKVAAITAAVVAAVALVVVLTRPGGTGGTGTEIQLQTASEAGPEPFTRSTAKVPATPQPRARLPASTESPAPAGTHITRGVDGGTPGLYGGTERTASCDTEQQIRLLAGAPDRNRAFASALGLSPAAVPGYLRALTPVTLRMDTRVTNHAFTDGAARPYQALLQAGTAVLVDDRGVPRVRCACGNPLLPPVFVRGPAERTGDAWPGYDPAETVAVTPAPGPVRVFVVYDPEEQDYFARERGDDGKKDGPAPPPRDPSTPVLVPPEEATAAPSDTETTGSPRRESPGSGTVSPPATDGTAPPDRRSPGEETSPGRPAEDATGGEPPTGAPTGEPPAPPPDGTGEPVPDDPPPPPTSGPAPDDQGPVPPPPSPAASP</sequence>
<evidence type="ECO:0000313" key="3">
    <source>
        <dbReference type="EMBL" id="AWI31668.1"/>
    </source>
</evidence>
<feature type="domain" description="DUF6777" evidence="2">
    <location>
        <begin position="138"/>
        <end position="299"/>
    </location>
</feature>
<protein>
    <recommendedName>
        <fullName evidence="2">DUF6777 domain-containing protein</fullName>
    </recommendedName>
</protein>
<feature type="compositionally biased region" description="Gly residues" evidence="1">
    <location>
        <begin position="35"/>
        <end position="49"/>
    </location>
</feature>
<organism evidence="3 4">
    <name type="scientific">Streptomyces tirandamycinicus</name>
    <dbReference type="NCBI Taxonomy" id="2174846"/>
    <lineage>
        <taxon>Bacteria</taxon>
        <taxon>Bacillati</taxon>
        <taxon>Actinomycetota</taxon>
        <taxon>Actinomycetes</taxon>
        <taxon>Kitasatosporales</taxon>
        <taxon>Streptomycetaceae</taxon>
        <taxon>Streptomyces</taxon>
    </lineage>
</organism>
<dbReference type="AlphaFoldDB" id="A0A2S1SZ39"/>
<feature type="compositionally biased region" description="Low complexity" evidence="1">
    <location>
        <begin position="376"/>
        <end position="388"/>
    </location>
</feature>
<dbReference type="EMBL" id="CP029188">
    <property type="protein sequence ID" value="AWI31668.1"/>
    <property type="molecule type" value="Genomic_DNA"/>
</dbReference>
<feature type="region of interest" description="Disordered" evidence="1">
    <location>
        <begin position="1"/>
        <end position="53"/>
    </location>
</feature>
<feature type="compositionally biased region" description="Pro residues" evidence="1">
    <location>
        <begin position="422"/>
        <end position="433"/>
    </location>
</feature>
<feature type="compositionally biased region" description="Pro residues" evidence="1">
    <location>
        <begin position="405"/>
        <end position="414"/>
    </location>
</feature>